<accession>A0ACC0J3M2</accession>
<organism evidence="1 2">
    <name type="scientific">Camellia lanceoleosa</name>
    <dbReference type="NCBI Taxonomy" id="1840588"/>
    <lineage>
        <taxon>Eukaryota</taxon>
        <taxon>Viridiplantae</taxon>
        <taxon>Streptophyta</taxon>
        <taxon>Embryophyta</taxon>
        <taxon>Tracheophyta</taxon>
        <taxon>Spermatophyta</taxon>
        <taxon>Magnoliopsida</taxon>
        <taxon>eudicotyledons</taxon>
        <taxon>Gunneridae</taxon>
        <taxon>Pentapetalae</taxon>
        <taxon>asterids</taxon>
        <taxon>Ericales</taxon>
        <taxon>Theaceae</taxon>
        <taxon>Camellia</taxon>
    </lineage>
</organism>
<evidence type="ECO:0000313" key="2">
    <source>
        <dbReference type="Proteomes" id="UP001060215"/>
    </source>
</evidence>
<gene>
    <name evidence="1" type="ORF">LOK49_LG01G01399</name>
</gene>
<dbReference type="Proteomes" id="UP001060215">
    <property type="component" value="Chromosome 1"/>
</dbReference>
<dbReference type="EMBL" id="CM045758">
    <property type="protein sequence ID" value="KAI8032018.1"/>
    <property type="molecule type" value="Genomic_DNA"/>
</dbReference>
<proteinExistence type="predicted"/>
<evidence type="ECO:0000313" key="1">
    <source>
        <dbReference type="EMBL" id="KAI8032018.1"/>
    </source>
</evidence>
<comment type="caution">
    <text evidence="1">The sequence shown here is derived from an EMBL/GenBank/DDBJ whole genome shotgun (WGS) entry which is preliminary data.</text>
</comment>
<reference evidence="1 2" key="1">
    <citation type="journal article" date="2022" name="Plant J.">
        <title>Chromosome-level genome of Camellia lanceoleosa provides a valuable resource for understanding genome evolution and self-incompatibility.</title>
        <authorList>
            <person name="Gong W."/>
            <person name="Xiao S."/>
            <person name="Wang L."/>
            <person name="Liao Z."/>
            <person name="Chang Y."/>
            <person name="Mo W."/>
            <person name="Hu G."/>
            <person name="Li W."/>
            <person name="Zhao G."/>
            <person name="Zhu H."/>
            <person name="Hu X."/>
            <person name="Ji K."/>
            <person name="Xiang X."/>
            <person name="Song Q."/>
            <person name="Yuan D."/>
            <person name="Jin S."/>
            <person name="Zhang L."/>
        </authorList>
    </citation>
    <scope>NUCLEOTIDE SEQUENCE [LARGE SCALE GENOMIC DNA]</scope>
    <source>
        <strain evidence="1">SQ_2022a</strain>
    </source>
</reference>
<protein>
    <submittedName>
        <fullName evidence="1">Carboxylesterase 1</fullName>
    </submittedName>
</protein>
<sequence length="337" mass="37042">MSNHQHTTTSSSLDSTGPVSRYPPIVLNPDGTITRVHQIPGVPASPDPTSSAAVLSKDVPLNPQRNTFLRIFLSRQALDHGSSTTKLPLVVYFHGGGFVLCSASTGIFHNFCVEMAIQVGAMIVSVDYRLAPEHRLPAAYDDAMDALHWISTSNDEWLRRFADFSNCFLMGISAGANIAYHAGLRVAAEVDDHVPLKISGLILQQPFFGGSERTSSELRLINDQWLPLSLNDLMWELSLPIEADRDHEYCNLTVSGESNFVEQLRMLGWKVMVTGCDGDPLIDRQIELVKVLEKKCVAVIGSFHDGGYHGAQLLDSTQVKASFAILKNFIYSSDGRL</sequence>
<keyword evidence="2" id="KW-1185">Reference proteome</keyword>
<name>A0ACC0J3M2_9ERIC</name>